<accession>A0A314XYJ7</accession>
<gene>
    <name evidence="1" type="ORF">Pyn_19536</name>
</gene>
<keyword evidence="2" id="KW-1185">Reference proteome</keyword>
<dbReference type="Proteomes" id="UP000250321">
    <property type="component" value="Unassembled WGS sequence"/>
</dbReference>
<protein>
    <submittedName>
        <fullName evidence="1">Uncharacterized protein</fullName>
    </submittedName>
</protein>
<name>A0A314XYJ7_PRUYE</name>
<sequence length="99" mass="11319">MVRQVTNETGTSTQDDACRGKTAMAGTELWIGDEIEPILGDTFESEKRLNGQADEDQCDEVLVASYFLSCRRERITEKVADGTERRHFAVFRMIRSHQY</sequence>
<dbReference type="EMBL" id="PJQY01002059">
    <property type="protein sequence ID" value="PQP96790.1"/>
    <property type="molecule type" value="Genomic_DNA"/>
</dbReference>
<evidence type="ECO:0000313" key="1">
    <source>
        <dbReference type="EMBL" id="PQP96790.1"/>
    </source>
</evidence>
<reference evidence="1 2" key="1">
    <citation type="submission" date="2018-02" db="EMBL/GenBank/DDBJ databases">
        <title>Draft genome of wild Prunus yedoensis var. nudiflora.</title>
        <authorList>
            <person name="Baek S."/>
            <person name="Kim J.-H."/>
            <person name="Choi K."/>
            <person name="Kim G.-B."/>
            <person name="Cho A."/>
            <person name="Jang H."/>
            <person name="Shin C.-H."/>
            <person name="Yu H.-J."/>
            <person name="Mun J.-H."/>
        </authorList>
    </citation>
    <scope>NUCLEOTIDE SEQUENCE [LARGE SCALE GENOMIC DNA]</scope>
    <source>
        <strain evidence="2">cv. Jeju island</strain>
        <tissue evidence="1">Leaf</tissue>
    </source>
</reference>
<evidence type="ECO:0000313" key="2">
    <source>
        <dbReference type="Proteomes" id="UP000250321"/>
    </source>
</evidence>
<comment type="caution">
    <text evidence="1">The sequence shown here is derived from an EMBL/GenBank/DDBJ whole genome shotgun (WGS) entry which is preliminary data.</text>
</comment>
<organism evidence="1 2">
    <name type="scientific">Prunus yedoensis var. nudiflora</name>
    <dbReference type="NCBI Taxonomy" id="2094558"/>
    <lineage>
        <taxon>Eukaryota</taxon>
        <taxon>Viridiplantae</taxon>
        <taxon>Streptophyta</taxon>
        <taxon>Embryophyta</taxon>
        <taxon>Tracheophyta</taxon>
        <taxon>Spermatophyta</taxon>
        <taxon>Magnoliopsida</taxon>
        <taxon>eudicotyledons</taxon>
        <taxon>Gunneridae</taxon>
        <taxon>Pentapetalae</taxon>
        <taxon>rosids</taxon>
        <taxon>fabids</taxon>
        <taxon>Rosales</taxon>
        <taxon>Rosaceae</taxon>
        <taxon>Amygdaloideae</taxon>
        <taxon>Amygdaleae</taxon>
        <taxon>Prunus</taxon>
    </lineage>
</organism>
<dbReference type="AlphaFoldDB" id="A0A314XYJ7"/>
<proteinExistence type="predicted"/>